<evidence type="ECO:0000256" key="4">
    <source>
        <dbReference type="ARBA" id="ARBA00022989"/>
    </source>
</evidence>
<protein>
    <submittedName>
        <fullName evidence="7">Flippase</fullName>
    </submittedName>
</protein>
<evidence type="ECO:0000256" key="5">
    <source>
        <dbReference type="ARBA" id="ARBA00023136"/>
    </source>
</evidence>
<keyword evidence="5 6" id="KW-0472">Membrane</keyword>
<name>A0ABU2FGR9_9EURY</name>
<evidence type="ECO:0000256" key="3">
    <source>
        <dbReference type="ARBA" id="ARBA00022692"/>
    </source>
</evidence>
<feature type="transmembrane region" description="Helical" evidence="6">
    <location>
        <begin position="398"/>
        <end position="419"/>
    </location>
</feature>
<accession>A0ABU2FGR9</accession>
<dbReference type="PANTHER" id="PTHR30250">
    <property type="entry name" value="PST FAMILY PREDICTED COLANIC ACID TRANSPORTER"/>
    <property type="match status" value="1"/>
</dbReference>
<feature type="transmembrane region" description="Helical" evidence="6">
    <location>
        <begin position="224"/>
        <end position="253"/>
    </location>
</feature>
<feature type="transmembrane region" description="Helical" evidence="6">
    <location>
        <begin position="431"/>
        <end position="448"/>
    </location>
</feature>
<dbReference type="InterPro" id="IPR002797">
    <property type="entry name" value="Polysacc_synth"/>
</dbReference>
<proteinExistence type="predicted"/>
<evidence type="ECO:0000313" key="7">
    <source>
        <dbReference type="EMBL" id="MDS0261439.1"/>
    </source>
</evidence>
<comment type="caution">
    <text evidence="7">The sequence shown here is derived from an EMBL/GenBank/DDBJ whole genome shotgun (WGS) entry which is preliminary data.</text>
</comment>
<feature type="transmembrane region" description="Helical" evidence="6">
    <location>
        <begin position="44"/>
        <end position="66"/>
    </location>
</feature>
<keyword evidence="4 6" id="KW-1133">Transmembrane helix</keyword>
<comment type="subcellular location">
    <subcellularLocation>
        <location evidence="1">Cell membrane</location>
        <topology evidence="1">Multi-pass membrane protein</topology>
    </subcellularLocation>
</comment>
<organism evidence="7 8">
    <name type="scientific">Haloarcula saliterrae</name>
    <dbReference type="NCBI Taxonomy" id="2950534"/>
    <lineage>
        <taxon>Archaea</taxon>
        <taxon>Methanobacteriati</taxon>
        <taxon>Methanobacteriota</taxon>
        <taxon>Stenosarchaea group</taxon>
        <taxon>Halobacteria</taxon>
        <taxon>Halobacteriales</taxon>
        <taxon>Haloarculaceae</taxon>
        <taxon>Haloarcula</taxon>
    </lineage>
</organism>
<gene>
    <name evidence="7" type="ORF">NDI56_18720</name>
</gene>
<feature type="transmembrane region" description="Helical" evidence="6">
    <location>
        <begin position="184"/>
        <end position="203"/>
    </location>
</feature>
<evidence type="ECO:0000313" key="8">
    <source>
        <dbReference type="Proteomes" id="UP001259659"/>
    </source>
</evidence>
<feature type="transmembrane region" description="Helical" evidence="6">
    <location>
        <begin position="330"/>
        <end position="352"/>
    </location>
</feature>
<feature type="transmembrane region" description="Helical" evidence="6">
    <location>
        <begin position="454"/>
        <end position="475"/>
    </location>
</feature>
<dbReference type="Pfam" id="PF01943">
    <property type="entry name" value="Polysacc_synt"/>
    <property type="match status" value="1"/>
</dbReference>
<dbReference type="CDD" id="cd13128">
    <property type="entry name" value="MATE_Wzx_like"/>
    <property type="match status" value="1"/>
</dbReference>
<feature type="transmembrane region" description="Helical" evidence="6">
    <location>
        <begin position="12"/>
        <end position="32"/>
    </location>
</feature>
<keyword evidence="3 6" id="KW-0812">Transmembrane</keyword>
<dbReference type="PANTHER" id="PTHR30250:SF27">
    <property type="entry name" value="POLYSACCHARIDE BIOSYNTHESIS PROTEIN"/>
    <property type="match status" value="1"/>
</dbReference>
<feature type="transmembrane region" description="Helical" evidence="6">
    <location>
        <begin position="120"/>
        <end position="140"/>
    </location>
</feature>
<sequence>MGKLENKIGDLLKSSAVVFVGLVFGKALGLLGEALIVRSLPPETYGSLALAYTITLLCGRIGNFGLQDGVTRLMSAETERSDKLRILQHGFVLAVFSGVLLGAGLLMTRELIATFVDDSLVSSYLVVFAPLVLLLIVRGIVFNALRAEERSLAAVLSRDIFGRLIPFAFLGSALYLGMPTNAAIGYWIGLPLLITVSALFFLRDQYPVSDIVTFRPRKEILGRLGRFSLPLAMSTYIFTFLSYFDILMIGYFLESSQVGFYRAIQPLQQISTLLMTAFTFLFLPTATQYYEEGDISGLGSFYSVSTKWLIIGTLPIVLVFSLFAEDVVRTLFGVAYLPAAPALAVLVAGQSFRAMVGLDGDIVKAMDRTEIELGSALAGLVVNVALNLYLIPRYGITGAAFATVVGYVVYNVVEVAIIYRLLGIHPFAFNNFKPAVVTVVFAVGVRYVTRGNEYSLLALCGIGALFGLVALISTVGTKSLDSTDRELLDRVAERTGIDLEPVQRFM</sequence>
<keyword evidence="8" id="KW-1185">Reference proteome</keyword>
<evidence type="ECO:0000256" key="6">
    <source>
        <dbReference type="SAM" id="Phobius"/>
    </source>
</evidence>
<feature type="transmembrane region" description="Helical" evidence="6">
    <location>
        <begin position="373"/>
        <end position="392"/>
    </location>
</feature>
<dbReference type="EMBL" id="JAMQON010000006">
    <property type="protein sequence ID" value="MDS0261439.1"/>
    <property type="molecule type" value="Genomic_DNA"/>
</dbReference>
<evidence type="ECO:0000256" key="2">
    <source>
        <dbReference type="ARBA" id="ARBA00022475"/>
    </source>
</evidence>
<reference evidence="7 8" key="1">
    <citation type="submission" date="2022-06" db="EMBL/GenBank/DDBJ databases">
        <title>Haloarcula sp. a new haloarchaeum isolate from saline soil.</title>
        <authorList>
            <person name="Strakova D."/>
            <person name="Galisteo C."/>
            <person name="Sanchez-Porro C."/>
            <person name="Ventosa A."/>
        </authorList>
    </citation>
    <scope>NUCLEOTIDE SEQUENCE [LARGE SCALE GENOMIC DNA]</scope>
    <source>
        <strain evidence="7 8">S1CR25-12</strain>
    </source>
</reference>
<dbReference type="Proteomes" id="UP001259659">
    <property type="component" value="Unassembled WGS sequence"/>
</dbReference>
<feature type="transmembrane region" description="Helical" evidence="6">
    <location>
        <begin position="273"/>
        <end position="290"/>
    </location>
</feature>
<feature type="transmembrane region" description="Helical" evidence="6">
    <location>
        <begin position="302"/>
        <end position="324"/>
    </location>
</feature>
<dbReference type="InterPro" id="IPR050833">
    <property type="entry name" value="Poly_Biosynth_Transport"/>
</dbReference>
<dbReference type="RefSeq" id="WP_310921288.1">
    <property type="nucleotide sequence ID" value="NZ_JAMQON010000006.1"/>
</dbReference>
<evidence type="ECO:0000256" key="1">
    <source>
        <dbReference type="ARBA" id="ARBA00004651"/>
    </source>
</evidence>
<keyword evidence="2" id="KW-1003">Cell membrane</keyword>
<feature type="transmembrane region" description="Helical" evidence="6">
    <location>
        <begin position="86"/>
        <end position="108"/>
    </location>
</feature>